<dbReference type="GO" id="GO:0008083">
    <property type="term" value="F:growth factor activity"/>
    <property type="evidence" value="ECO:0007669"/>
    <property type="project" value="UniProtKB-KW"/>
</dbReference>
<dbReference type="GO" id="GO:0008284">
    <property type="term" value="P:positive regulation of cell population proliferation"/>
    <property type="evidence" value="ECO:0007669"/>
    <property type="project" value="TreeGrafter"/>
</dbReference>
<dbReference type="GO" id="GO:0051781">
    <property type="term" value="P:positive regulation of cell division"/>
    <property type="evidence" value="ECO:0007669"/>
    <property type="project" value="UniProtKB-KW"/>
</dbReference>
<evidence type="ECO:0000256" key="5">
    <source>
        <dbReference type="ARBA" id="ARBA00022525"/>
    </source>
</evidence>
<comment type="function">
    <text evidence="17">Ligand of the EGF receptor/EGFR and ERBB4. Stimulates EGFR and ERBB4 tyrosine phosphorylation. Contributes to inflammation, wound healing, tissue repair, and oocyte maturation by regulating angiogenesis and vascular remodeling and by stimulating cell proliferation.</text>
</comment>
<evidence type="ECO:0000256" key="8">
    <source>
        <dbReference type="ARBA" id="ARBA00022692"/>
    </source>
</evidence>
<dbReference type="InterPro" id="IPR000742">
    <property type="entry name" value="EGF"/>
</dbReference>
<dbReference type="GO" id="GO:0005615">
    <property type="term" value="C:extracellular space"/>
    <property type="evidence" value="ECO:0007669"/>
    <property type="project" value="TreeGrafter"/>
</dbReference>
<keyword evidence="9 22" id="KW-0732">Signal</keyword>
<protein>
    <recommendedName>
        <fullName evidence="19">Proepiregulin</fullName>
    </recommendedName>
</protein>
<evidence type="ECO:0000313" key="24">
    <source>
        <dbReference type="EMBL" id="KAK1345831.1"/>
    </source>
</evidence>
<feature type="signal peptide" evidence="22">
    <location>
        <begin position="1"/>
        <end position="28"/>
    </location>
</feature>
<evidence type="ECO:0000256" key="3">
    <source>
        <dbReference type="ARBA" id="ARBA00022473"/>
    </source>
</evidence>
<keyword evidence="3" id="KW-0217">Developmental protein</keyword>
<dbReference type="GO" id="GO:0045740">
    <property type="term" value="P:positive regulation of DNA replication"/>
    <property type="evidence" value="ECO:0007669"/>
    <property type="project" value="UniProtKB-ARBA"/>
</dbReference>
<dbReference type="AlphaFoldDB" id="A0AA40IAZ7"/>
<evidence type="ECO:0000259" key="23">
    <source>
        <dbReference type="PROSITE" id="PS50026"/>
    </source>
</evidence>
<evidence type="ECO:0000256" key="22">
    <source>
        <dbReference type="SAM" id="SignalP"/>
    </source>
</evidence>
<evidence type="ECO:0000313" key="25">
    <source>
        <dbReference type="Proteomes" id="UP001177744"/>
    </source>
</evidence>
<keyword evidence="8 21" id="KW-0812">Transmembrane</keyword>
<dbReference type="PROSITE" id="PS50026">
    <property type="entry name" value="EGF_3"/>
    <property type="match status" value="1"/>
</dbReference>
<dbReference type="Gene3D" id="2.10.25.10">
    <property type="entry name" value="Laminin"/>
    <property type="match status" value="1"/>
</dbReference>
<evidence type="ECO:0000256" key="17">
    <source>
        <dbReference type="ARBA" id="ARBA00053614"/>
    </source>
</evidence>
<dbReference type="GO" id="GO:0045840">
    <property type="term" value="P:positive regulation of mitotic nuclear division"/>
    <property type="evidence" value="ECO:0007669"/>
    <property type="project" value="TreeGrafter"/>
</dbReference>
<evidence type="ECO:0000256" key="6">
    <source>
        <dbReference type="ARBA" id="ARBA00022536"/>
    </source>
</evidence>
<dbReference type="SUPFAM" id="SSF57196">
    <property type="entry name" value="EGF/Laminin"/>
    <property type="match status" value="1"/>
</dbReference>
<reference evidence="24" key="1">
    <citation type="submission" date="2023-06" db="EMBL/GenBank/DDBJ databases">
        <title>Reference genome for the Northern bat (Eptesicus nilssonii), a most northern bat species.</title>
        <authorList>
            <person name="Laine V.N."/>
            <person name="Pulliainen A.T."/>
            <person name="Lilley T.M."/>
        </authorList>
    </citation>
    <scope>NUCLEOTIDE SEQUENCE</scope>
    <source>
        <strain evidence="24">BLF_Eptnil</strain>
        <tissue evidence="24">Kidney</tissue>
    </source>
</reference>
<dbReference type="PROSITE" id="PS01186">
    <property type="entry name" value="EGF_2"/>
    <property type="match status" value="1"/>
</dbReference>
<evidence type="ECO:0000256" key="12">
    <source>
        <dbReference type="ARBA" id="ARBA00023030"/>
    </source>
</evidence>
<evidence type="ECO:0000256" key="9">
    <source>
        <dbReference type="ARBA" id="ARBA00022729"/>
    </source>
</evidence>
<dbReference type="GO" id="GO:0001525">
    <property type="term" value="P:angiogenesis"/>
    <property type="evidence" value="ECO:0007669"/>
    <property type="project" value="UniProtKB-KW"/>
</dbReference>
<keyword evidence="11 21" id="KW-1133">Transmembrane helix</keyword>
<evidence type="ECO:0000256" key="19">
    <source>
        <dbReference type="ARBA" id="ARBA00069823"/>
    </source>
</evidence>
<dbReference type="GO" id="GO:0048513">
    <property type="term" value="P:animal organ development"/>
    <property type="evidence" value="ECO:0007669"/>
    <property type="project" value="UniProtKB-ARBA"/>
</dbReference>
<keyword evidence="5" id="KW-0964">Secreted</keyword>
<dbReference type="PRINTS" id="PR00009">
    <property type="entry name" value="EGFTGF"/>
</dbReference>
<evidence type="ECO:0000256" key="13">
    <source>
        <dbReference type="ARBA" id="ARBA00023136"/>
    </source>
</evidence>
<evidence type="ECO:0000256" key="21">
    <source>
        <dbReference type="SAM" id="Phobius"/>
    </source>
</evidence>
<evidence type="ECO:0000256" key="11">
    <source>
        <dbReference type="ARBA" id="ARBA00022989"/>
    </source>
</evidence>
<gene>
    <name evidence="24" type="ORF">QTO34_008296</name>
</gene>
<dbReference type="GO" id="GO:0051240">
    <property type="term" value="P:positive regulation of multicellular organismal process"/>
    <property type="evidence" value="ECO:0007669"/>
    <property type="project" value="UniProtKB-ARBA"/>
</dbReference>
<evidence type="ECO:0000256" key="16">
    <source>
        <dbReference type="ARBA" id="ARBA00023246"/>
    </source>
</evidence>
<keyword evidence="4" id="KW-1003">Cell membrane</keyword>
<evidence type="ECO:0000256" key="18">
    <source>
        <dbReference type="ARBA" id="ARBA00063711"/>
    </source>
</evidence>
<evidence type="ECO:0000256" key="15">
    <source>
        <dbReference type="ARBA" id="ARBA00023180"/>
    </source>
</evidence>
<dbReference type="GO" id="GO:0030154">
    <property type="term" value="P:cell differentiation"/>
    <property type="evidence" value="ECO:0007669"/>
    <property type="project" value="UniProtKB-KW"/>
</dbReference>
<keyword evidence="13 21" id="KW-0472">Membrane</keyword>
<keyword evidence="16" id="KW-0497">Mitogen</keyword>
<evidence type="ECO:0000256" key="10">
    <source>
        <dbReference type="ARBA" id="ARBA00022782"/>
    </source>
</evidence>
<evidence type="ECO:0000256" key="4">
    <source>
        <dbReference type="ARBA" id="ARBA00022475"/>
    </source>
</evidence>
<feature type="chain" id="PRO_5041202584" description="Proepiregulin" evidence="22">
    <location>
        <begin position="29"/>
        <end position="165"/>
    </location>
</feature>
<keyword evidence="10" id="KW-0221">Differentiation</keyword>
<evidence type="ECO:0000256" key="2">
    <source>
        <dbReference type="ARBA" id="ARBA00004251"/>
    </source>
</evidence>
<dbReference type="Proteomes" id="UP001177744">
    <property type="component" value="Unassembled WGS sequence"/>
</dbReference>
<feature type="transmembrane region" description="Helical" evidence="21">
    <location>
        <begin position="114"/>
        <end position="137"/>
    </location>
</feature>
<keyword evidence="15" id="KW-0325">Glycoprotein</keyword>
<proteinExistence type="predicted"/>
<sequence length="165" mass="18666">MEPRLAPRGRVPALLLCLGFHLLHIVLGTTVIPSCIPGESEDNCTALVKTENSPRVAQVSITKCSSDMNGYCLHGQCIFLVDMSEKYCRCEVGYAGVRCEHFFLTVQQPLSKEYVALTVILILFVLLLVAGSIYYFWRWYRNRESKKSRNEYERVTSGDLALPQV</sequence>
<keyword evidence="6 20" id="KW-0245">EGF-like domain</keyword>
<dbReference type="PANTHER" id="PTHR10740">
    <property type="entry name" value="TRANSFORMING GROWTH FACTOR ALPHA"/>
    <property type="match status" value="1"/>
</dbReference>
<dbReference type="PANTHER" id="PTHR10740:SF11">
    <property type="entry name" value="PROEPIREGULIN"/>
    <property type="match status" value="1"/>
</dbReference>
<name>A0AA40IAZ7_CNENI</name>
<organism evidence="24 25">
    <name type="scientific">Cnephaeus nilssonii</name>
    <name type="common">Northern bat</name>
    <name type="synonym">Eptesicus nilssonii</name>
    <dbReference type="NCBI Taxonomy" id="3371016"/>
    <lineage>
        <taxon>Eukaryota</taxon>
        <taxon>Metazoa</taxon>
        <taxon>Chordata</taxon>
        <taxon>Craniata</taxon>
        <taxon>Vertebrata</taxon>
        <taxon>Euteleostomi</taxon>
        <taxon>Mammalia</taxon>
        <taxon>Eutheria</taxon>
        <taxon>Laurasiatheria</taxon>
        <taxon>Chiroptera</taxon>
        <taxon>Yangochiroptera</taxon>
        <taxon>Vespertilionidae</taxon>
        <taxon>Cnephaeus</taxon>
    </lineage>
</organism>
<evidence type="ECO:0000256" key="1">
    <source>
        <dbReference type="ARBA" id="ARBA00004239"/>
    </source>
</evidence>
<comment type="caution">
    <text evidence="20">Lacks conserved residue(s) required for the propagation of feature annotation.</text>
</comment>
<dbReference type="EMBL" id="JAULJE010000002">
    <property type="protein sequence ID" value="KAK1345831.1"/>
    <property type="molecule type" value="Genomic_DNA"/>
</dbReference>
<dbReference type="GO" id="GO:0005886">
    <property type="term" value="C:plasma membrane"/>
    <property type="evidence" value="ECO:0007669"/>
    <property type="project" value="UniProtKB-SubCell"/>
</dbReference>
<dbReference type="PROSITE" id="PS00022">
    <property type="entry name" value="EGF_1"/>
    <property type="match status" value="1"/>
</dbReference>
<comment type="subunit">
    <text evidence="18">Interacts with EGFR and ERBB4.</text>
</comment>
<dbReference type="FunFam" id="2.10.25.10:FF:000320">
    <property type="entry name" value="Proepiregulin"/>
    <property type="match status" value="1"/>
</dbReference>
<feature type="domain" description="EGF-like" evidence="23">
    <location>
        <begin position="60"/>
        <end position="100"/>
    </location>
</feature>
<evidence type="ECO:0000256" key="7">
    <source>
        <dbReference type="ARBA" id="ARBA00022657"/>
    </source>
</evidence>
<comment type="caution">
    <text evidence="24">The sequence shown here is derived from an EMBL/GenBank/DDBJ whole genome shotgun (WGS) entry which is preliminary data.</text>
</comment>
<evidence type="ECO:0000256" key="14">
    <source>
        <dbReference type="ARBA" id="ARBA00023157"/>
    </source>
</evidence>
<evidence type="ECO:0000256" key="20">
    <source>
        <dbReference type="PROSITE-ProRule" id="PRU00076"/>
    </source>
</evidence>
<keyword evidence="7" id="KW-0037">Angiogenesis</keyword>
<comment type="subcellular location">
    <subcellularLocation>
        <location evidence="2">Cell membrane</location>
        <topology evidence="2">Single-pass type I membrane protein</topology>
    </subcellularLocation>
    <subcellularLocation>
        <location evidence="1">Secreted</location>
        <location evidence="1">Extracellular space</location>
    </subcellularLocation>
</comment>
<accession>A0AA40IAZ7</accession>
<keyword evidence="14 20" id="KW-1015">Disulfide bond</keyword>
<feature type="disulfide bond" evidence="20">
    <location>
        <begin position="90"/>
        <end position="99"/>
    </location>
</feature>
<keyword evidence="12" id="KW-0339">Growth factor</keyword>
<keyword evidence="25" id="KW-1185">Reference proteome</keyword>
<dbReference type="GO" id="GO:0007173">
    <property type="term" value="P:epidermal growth factor receptor signaling pathway"/>
    <property type="evidence" value="ECO:0007669"/>
    <property type="project" value="UniProtKB-ARBA"/>
</dbReference>
<dbReference type="GO" id="GO:0005154">
    <property type="term" value="F:epidermal growth factor receptor binding"/>
    <property type="evidence" value="ECO:0007669"/>
    <property type="project" value="TreeGrafter"/>
</dbReference>